<name>A0A372LFY9_9BACI</name>
<evidence type="ECO:0000313" key="2">
    <source>
        <dbReference type="Proteomes" id="UP000262939"/>
    </source>
</evidence>
<sequence>MRKRNHYLINQKTVLIASEFDNFGKELSRIIEGKKTFLVNRRPIQIIDETLKYYGSSLAGATQGSKAILGDKYNLPIAVNPRVFNILIPCKTSGKKGNLWLAYSHIIHPEKINTRSTRLHLNFGHSIILNMKRRNVESRQQLGALLHIRMIERTTRGATILYEPNSGFIVIEKSGEYNLDVRKDKAKMEDD</sequence>
<proteinExistence type="predicted"/>
<dbReference type="InterPro" id="IPR010461">
    <property type="entry name" value="ComK"/>
</dbReference>
<dbReference type="Pfam" id="PF06338">
    <property type="entry name" value="ComK"/>
    <property type="match status" value="1"/>
</dbReference>
<evidence type="ECO:0008006" key="3">
    <source>
        <dbReference type="Google" id="ProtNLM"/>
    </source>
</evidence>
<gene>
    <name evidence="1" type="ORF">D0466_04660</name>
</gene>
<dbReference type="GO" id="GO:0030420">
    <property type="term" value="P:establishment of competence for transformation"/>
    <property type="evidence" value="ECO:0007669"/>
    <property type="project" value="InterPro"/>
</dbReference>
<reference evidence="1 2" key="1">
    <citation type="submission" date="2018-08" db="EMBL/GenBank/DDBJ databases">
        <title>Bacillus chawlae sp. nov., Bacillus glennii sp. nov., and Bacillus saganii sp. nov. Isolated from the Vehicle Assembly Building at Kennedy Space Center where the Viking Spacecraft were Assembled.</title>
        <authorList>
            <person name="Seuylemezian A."/>
            <person name="Vaishampayan P."/>
        </authorList>
    </citation>
    <scope>NUCLEOTIDE SEQUENCE [LARGE SCALE GENOMIC DNA]</scope>
    <source>
        <strain evidence="1 2">V44-8</strain>
    </source>
</reference>
<dbReference type="Proteomes" id="UP000262939">
    <property type="component" value="Unassembled WGS sequence"/>
</dbReference>
<protein>
    <recommendedName>
        <fullName evidence="3">Competence protein</fullName>
    </recommendedName>
</protein>
<organism evidence="1 2">
    <name type="scientific">Peribacillus glennii</name>
    <dbReference type="NCBI Taxonomy" id="2303991"/>
    <lineage>
        <taxon>Bacteria</taxon>
        <taxon>Bacillati</taxon>
        <taxon>Bacillota</taxon>
        <taxon>Bacilli</taxon>
        <taxon>Bacillales</taxon>
        <taxon>Bacillaceae</taxon>
        <taxon>Peribacillus</taxon>
    </lineage>
</organism>
<comment type="caution">
    <text evidence="1">The sequence shown here is derived from an EMBL/GenBank/DDBJ whole genome shotgun (WGS) entry which is preliminary data.</text>
</comment>
<dbReference type="EMBL" id="QVTD01000003">
    <property type="protein sequence ID" value="RFU65200.1"/>
    <property type="molecule type" value="Genomic_DNA"/>
</dbReference>
<accession>A0A372LFY9</accession>
<evidence type="ECO:0000313" key="1">
    <source>
        <dbReference type="EMBL" id="RFU65200.1"/>
    </source>
</evidence>
<keyword evidence="2" id="KW-1185">Reference proteome</keyword>
<dbReference type="OrthoDB" id="2731896at2"/>
<dbReference type="AlphaFoldDB" id="A0A372LFY9"/>
<dbReference type="RefSeq" id="WP_117321376.1">
    <property type="nucleotide sequence ID" value="NZ_QVTD01000003.1"/>
</dbReference>